<dbReference type="PROSITE" id="PS00061">
    <property type="entry name" value="ADH_SHORT"/>
    <property type="match status" value="1"/>
</dbReference>
<dbReference type="Gene3D" id="3.40.50.720">
    <property type="entry name" value="NAD(P)-binding Rossmann-like Domain"/>
    <property type="match status" value="1"/>
</dbReference>
<accession>A0A974PP06</accession>
<name>A0A974PP06_9HYPH</name>
<dbReference type="InterPro" id="IPR036291">
    <property type="entry name" value="NAD(P)-bd_dom_sf"/>
</dbReference>
<dbReference type="CDD" id="cd05233">
    <property type="entry name" value="SDR_c"/>
    <property type="match status" value="1"/>
</dbReference>
<reference evidence="3 4" key="1">
    <citation type="submission" date="2020-10" db="EMBL/GenBank/DDBJ databases">
        <title>Degradation of 1,4-Dioxane by Xanthobacter sp. YN2, via a Novel Group-2 Soluble Di-Iron Monooxygenase.</title>
        <authorList>
            <person name="Ma F."/>
            <person name="Wang Y."/>
            <person name="Yang J."/>
            <person name="Guo H."/>
            <person name="Su D."/>
            <person name="Yu L."/>
        </authorList>
    </citation>
    <scope>NUCLEOTIDE SEQUENCE [LARGE SCALE GENOMIC DNA]</scope>
    <source>
        <strain evidence="3 4">YN2</strain>
    </source>
</reference>
<dbReference type="KEGG" id="xdi:EZH22_01105"/>
<dbReference type="RefSeq" id="WP_203193993.1">
    <property type="nucleotide sequence ID" value="NZ_CP063362.1"/>
</dbReference>
<dbReference type="Proteomes" id="UP000596427">
    <property type="component" value="Chromosome"/>
</dbReference>
<evidence type="ECO:0000256" key="1">
    <source>
        <dbReference type="ARBA" id="ARBA00006484"/>
    </source>
</evidence>
<dbReference type="EMBL" id="CP063362">
    <property type="protein sequence ID" value="QRG07080.1"/>
    <property type="molecule type" value="Genomic_DNA"/>
</dbReference>
<dbReference type="PANTHER" id="PTHR43669">
    <property type="entry name" value="5-KETO-D-GLUCONATE 5-REDUCTASE"/>
    <property type="match status" value="1"/>
</dbReference>
<dbReference type="AlphaFoldDB" id="A0A974PP06"/>
<dbReference type="PRINTS" id="PR00081">
    <property type="entry name" value="GDHRDH"/>
</dbReference>
<keyword evidence="4" id="KW-1185">Reference proteome</keyword>
<proteinExistence type="inferred from homology"/>
<comment type="similarity">
    <text evidence="1">Belongs to the short-chain dehydrogenases/reductases (SDR) family.</text>
</comment>
<dbReference type="PANTHER" id="PTHR43669:SF8">
    <property type="entry name" value="SHORT-CHAIN TYPE DEHYDROGENASE_REDUCTASE-RELATED"/>
    <property type="match status" value="1"/>
</dbReference>
<dbReference type="InterPro" id="IPR002347">
    <property type="entry name" value="SDR_fam"/>
</dbReference>
<gene>
    <name evidence="3" type="ORF">EZH22_01105</name>
</gene>
<evidence type="ECO:0000313" key="4">
    <source>
        <dbReference type="Proteomes" id="UP000596427"/>
    </source>
</evidence>
<organism evidence="3 4">
    <name type="scientific">Xanthobacter dioxanivorans</name>
    <dbReference type="NCBI Taxonomy" id="2528964"/>
    <lineage>
        <taxon>Bacteria</taxon>
        <taxon>Pseudomonadati</taxon>
        <taxon>Pseudomonadota</taxon>
        <taxon>Alphaproteobacteria</taxon>
        <taxon>Hyphomicrobiales</taxon>
        <taxon>Xanthobacteraceae</taxon>
        <taxon>Xanthobacter</taxon>
    </lineage>
</organism>
<dbReference type="SUPFAM" id="SSF51735">
    <property type="entry name" value="NAD(P)-binding Rossmann-fold domains"/>
    <property type="match status" value="1"/>
</dbReference>
<dbReference type="InterPro" id="IPR020904">
    <property type="entry name" value="Sc_DH/Rdtase_CS"/>
</dbReference>
<evidence type="ECO:0000256" key="2">
    <source>
        <dbReference type="ARBA" id="ARBA00023002"/>
    </source>
</evidence>
<dbReference type="FunFam" id="3.40.50.720:FF:000084">
    <property type="entry name" value="Short-chain dehydrogenase reductase"/>
    <property type="match status" value="1"/>
</dbReference>
<dbReference type="GO" id="GO:0016491">
    <property type="term" value="F:oxidoreductase activity"/>
    <property type="evidence" value="ECO:0007669"/>
    <property type="project" value="UniProtKB-KW"/>
</dbReference>
<dbReference type="PRINTS" id="PR00080">
    <property type="entry name" value="SDRFAMILY"/>
</dbReference>
<evidence type="ECO:0000313" key="3">
    <source>
        <dbReference type="EMBL" id="QRG07080.1"/>
    </source>
</evidence>
<dbReference type="Pfam" id="PF13561">
    <property type="entry name" value="adh_short_C2"/>
    <property type="match status" value="1"/>
</dbReference>
<protein>
    <submittedName>
        <fullName evidence="3">SDR family oxidoreductase</fullName>
    </submittedName>
</protein>
<sequence>MSLGRDLDFTGRRVLVTGAANGFGAAMAELYAEHGARLVLADLEEAPLRAIAGRLGVEAMVFDQGDLASVTALAEQAGEVDVLVNNAGILVARPLLETPMADAARLVNVDFLGVMALMQAIGRGMVERRRGVILSISSQTAFCGGENRGVYAAAKAAVSQLTRAVAVEWGPYGVRVVCLAPGRALTRMTAETARADYSGDRGLARVPLGRWGTAEEVAKMALFLTSDAAGYVTGETVIADGGYVLG</sequence>
<keyword evidence="2" id="KW-0560">Oxidoreductase</keyword>